<protein>
    <recommendedName>
        <fullName evidence="1">2EXR domain-containing protein</fullName>
    </recommendedName>
</protein>
<feature type="domain" description="2EXR" evidence="1">
    <location>
        <begin position="96"/>
        <end position="205"/>
    </location>
</feature>
<dbReference type="PANTHER" id="PTHR35910:SF1">
    <property type="entry name" value="2EXR DOMAIN-CONTAINING PROTEIN"/>
    <property type="match status" value="1"/>
</dbReference>
<gene>
    <name evidence="2" type="ORF">VTL71DRAFT_15441</name>
</gene>
<dbReference type="Proteomes" id="UP001595075">
    <property type="component" value="Unassembled WGS sequence"/>
</dbReference>
<dbReference type="InterPro" id="IPR045518">
    <property type="entry name" value="2EXR"/>
</dbReference>
<dbReference type="PANTHER" id="PTHR35910">
    <property type="entry name" value="2EXR DOMAIN-CONTAINING PROTEIN"/>
    <property type="match status" value="1"/>
</dbReference>
<sequence length="375" mass="41953">MPTTSSSEVSEIFEAPVTSNLAAASMGVDLLSKTINITFDTIQAELPVLTIPEGGAIITPQPTATIQDSLLPAPVPQHYIAPIRVESTARNIPTEFTLFNRLPLELRTKIIHHSIPHFPCILQVKPITLTSANNTSTNTNSNTHNTTEDISDRYDVITTSSTPLLQVSSEFRNEVSRYYTSPFTFKSGTGRDISRLLVNWEIDTLFVRSMHEPRLASWTPLIVLRLSPSSQLDLLWQTLFSTNTPQVKLQLRKLAGSVSYGFAFWSQIIGSFRTPQRLPDAFAKFAVFDEFMKLEEVVSVTGPWTSHEKSNRLLKFKDVKRRHPLWEGHVGWYADGFNRETGPRGKGGQSSRKVVTKLCSYYGTMDEQADSLFGA</sequence>
<keyword evidence="3" id="KW-1185">Reference proteome</keyword>
<dbReference type="Pfam" id="PF20150">
    <property type="entry name" value="2EXR"/>
    <property type="match status" value="1"/>
</dbReference>
<organism evidence="2 3">
    <name type="scientific">Oculimacula yallundae</name>
    <dbReference type="NCBI Taxonomy" id="86028"/>
    <lineage>
        <taxon>Eukaryota</taxon>
        <taxon>Fungi</taxon>
        <taxon>Dikarya</taxon>
        <taxon>Ascomycota</taxon>
        <taxon>Pezizomycotina</taxon>
        <taxon>Leotiomycetes</taxon>
        <taxon>Helotiales</taxon>
        <taxon>Ploettnerulaceae</taxon>
        <taxon>Oculimacula</taxon>
    </lineage>
</organism>
<dbReference type="EMBL" id="JAZHXI010000008">
    <property type="protein sequence ID" value="KAL2069103.1"/>
    <property type="molecule type" value="Genomic_DNA"/>
</dbReference>
<evidence type="ECO:0000259" key="1">
    <source>
        <dbReference type="Pfam" id="PF20150"/>
    </source>
</evidence>
<comment type="caution">
    <text evidence="2">The sequence shown here is derived from an EMBL/GenBank/DDBJ whole genome shotgun (WGS) entry which is preliminary data.</text>
</comment>
<name>A0ABR4CGR0_9HELO</name>
<evidence type="ECO:0000313" key="2">
    <source>
        <dbReference type="EMBL" id="KAL2069103.1"/>
    </source>
</evidence>
<reference evidence="2 3" key="1">
    <citation type="journal article" date="2024" name="Commun. Biol.">
        <title>Comparative genomic analysis of thermophilic fungi reveals convergent evolutionary adaptations and gene losses.</title>
        <authorList>
            <person name="Steindorff A.S."/>
            <person name="Aguilar-Pontes M.V."/>
            <person name="Robinson A.J."/>
            <person name="Andreopoulos B."/>
            <person name="LaButti K."/>
            <person name="Kuo A."/>
            <person name="Mondo S."/>
            <person name="Riley R."/>
            <person name="Otillar R."/>
            <person name="Haridas S."/>
            <person name="Lipzen A."/>
            <person name="Grimwood J."/>
            <person name="Schmutz J."/>
            <person name="Clum A."/>
            <person name="Reid I.D."/>
            <person name="Moisan M.C."/>
            <person name="Butler G."/>
            <person name="Nguyen T.T.M."/>
            <person name="Dewar K."/>
            <person name="Conant G."/>
            <person name="Drula E."/>
            <person name="Henrissat B."/>
            <person name="Hansel C."/>
            <person name="Singer S."/>
            <person name="Hutchinson M.I."/>
            <person name="de Vries R.P."/>
            <person name="Natvig D.O."/>
            <person name="Powell A.J."/>
            <person name="Tsang A."/>
            <person name="Grigoriev I.V."/>
        </authorList>
    </citation>
    <scope>NUCLEOTIDE SEQUENCE [LARGE SCALE GENOMIC DNA]</scope>
    <source>
        <strain evidence="2 3">CBS 494.80</strain>
    </source>
</reference>
<evidence type="ECO:0000313" key="3">
    <source>
        <dbReference type="Proteomes" id="UP001595075"/>
    </source>
</evidence>
<proteinExistence type="predicted"/>
<accession>A0ABR4CGR0</accession>